<feature type="domain" description="Core-binding (CB)" evidence="5">
    <location>
        <begin position="96"/>
        <end position="176"/>
    </location>
</feature>
<dbReference type="InterPro" id="IPR002104">
    <property type="entry name" value="Integrase_catalytic"/>
</dbReference>
<dbReference type="GO" id="GO:0003677">
    <property type="term" value="F:DNA binding"/>
    <property type="evidence" value="ECO:0007669"/>
    <property type="project" value="UniProtKB-KW"/>
</dbReference>
<reference evidence="6 7" key="1">
    <citation type="submission" date="2021-06" db="EMBL/GenBank/DDBJ databases">
        <title>Gemonas diversity in paddy soil.</title>
        <authorList>
            <person name="Liu G."/>
        </authorList>
    </citation>
    <scope>NUCLEOTIDE SEQUENCE [LARGE SCALE GENOMIC DNA]</scope>
    <source>
        <strain evidence="6 7">RG10</strain>
    </source>
</reference>
<dbReference type="CDD" id="cd00801">
    <property type="entry name" value="INT_P4_C"/>
    <property type="match status" value="1"/>
</dbReference>
<keyword evidence="3 6" id="KW-0238">DNA-binding</keyword>
<dbReference type="RefSeq" id="WP_216800151.1">
    <property type="nucleotide sequence ID" value="NZ_CP076723.1"/>
</dbReference>
<comment type="similarity">
    <text evidence="1">Belongs to the 'phage' integrase family.</text>
</comment>
<dbReference type="PROSITE" id="PS51900">
    <property type="entry name" value="CB"/>
    <property type="match status" value="1"/>
</dbReference>
<proteinExistence type="inferred from homology"/>
<dbReference type="PROSITE" id="PS51898">
    <property type="entry name" value="TYR_RECOMBINASE"/>
    <property type="match status" value="1"/>
</dbReference>
<evidence type="ECO:0000256" key="3">
    <source>
        <dbReference type="PROSITE-ProRule" id="PRU01248"/>
    </source>
</evidence>
<name>A0ABX8J778_9BACT</name>
<evidence type="ECO:0000313" key="7">
    <source>
        <dbReference type="Proteomes" id="UP000683557"/>
    </source>
</evidence>
<dbReference type="Proteomes" id="UP000683557">
    <property type="component" value="Chromosome"/>
</dbReference>
<dbReference type="InterPro" id="IPR025166">
    <property type="entry name" value="Integrase_DNA_bind_dom"/>
</dbReference>
<dbReference type="Pfam" id="PF13356">
    <property type="entry name" value="Arm-DNA-bind_3"/>
    <property type="match status" value="1"/>
</dbReference>
<evidence type="ECO:0000313" key="6">
    <source>
        <dbReference type="EMBL" id="QWV93434.1"/>
    </source>
</evidence>
<evidence type="ECO:0000256" key="2">
    <source>
        <dbReference type="ARBA" id="ARBA00022908"/>
    </source>
</evidence>
<dbReference type="PANTHER" id="PTHR30629:SF2">
    <property type="entry name" value="PROPHAGE INTEGRASE INTS-RELATED"/>
    <property type="match status" value="1"/>
</dbReference>
<gene>
    <name evidence="6" type="ORF">KP004_20095</name>
</gene>
<dbReference type="InterPro" id="IPR044068">
    <property type="entry name" value="CB"/>
</dbReference>
<evidence type="ECO:0000259" key="4">
    <source>
        <dbReference type="PROSITE" id="PS51898"/>
    </source>
</evidence>
<evidence type="ECO:0000256" key="1">
    <source>
        <dbReference type="ARBA" id="ARBA00008857"/>
    </source>
</evidence>
<evidence type="ECO:0000259" key="5">
    <source>
        <dbReference type="PROSITE" id="PS51900"/>
    </source>
</evidence>
<dbReference type="EMBL" id="CP076723">
    <property type="protein sequence ID" value="QWV93434.1"/>
    <property type="molecule type" value="Genomic_DNA"/>
</dbReference>
<keyword evidence="7" id="KW-1185">Reference proteome</keyword>
<keyword evidence="2" id="KW-0229">DNA integration</keyword>
<dbReference type="PANTHER" id="PTHR30629">
    <property type="entry name" value="PROPHAGE INTEGRASE"/>
    <property type="match status" value="1"/>
</dbReference>
<accession>A0ABX8J778</accession>
<organism evidence="6 7">
    <name type="scientific">Geomonas oryzisoli</name>
    <dbReference type="NCBI Taxonomy" id="2847992"/>
    <lineage>
        <taxon>Bacteria</taxon>
        <taxon>Pseudomonadati</taxon>
        <taxon>Thermodesulfobacteriota</taxon>
        <taxon>Desulfuromonadia</taxon>
        <taxon>Geobacterales</taxon>
        <taxon>Geobacteraceae</taxon>
        <taxon>Geomonas</taxon>
    </lineage>
</organism>
<protein>
    <submittedName>
        <fullName evidence="6">Integrase arm-type DNA-binding domain-containing protein</fullName>
    </submittedName>
</protein>
<dbReference type="Pfam" id="PF00589">
    <property type="entry name" value="Phage_integrase"/>
    <property type="match status" value="1"/>
</dbReference>
<sequence length="426" mass="48429">MKFSDKFIDSLKPEKKIVDIREGGGFGIRVTPGGVKTWFFIFRSDGKRRFLNLGHYPAVSLAEARIRYRDALRVVEAGKDPLMMASQVKDQRQNANSFADLVHEYIERHAKVKKRGWKEDLRILSRDALPAWGKRKAEDITKRDVVLLLESILERGSPGSANGNFRCIRKVFNFAVERDILKFSPCTGVKMPGPINRRERALSEAEVATLWKTIDEASMSEETKRALKLVLVTAQRPGEVTGMHSDEIDGNWWTIPSLRAKNGKAHRVFLTTTALDLIGDLTVVDEETGERKARGYIFPCPHTQKKQPISVSSLAHAVRRNLAWPAESVDGLPSTANRFGIEPFTPHDLRRTAATFLAEMRQMDEVIDAVLNHAKQGIIRVYNLYRYDREKQSAMENWERRLLSIVTRTAFGKVIPIPAATWHSRR</sequence>
<dbReference type="Pfam" id="PF22022">
    <property type="entry name" value="Phage_int_M"/>
    <property type="match status" value="1"/>
</dbReference>
<dbReference type="InterPro" id="IPR050808">
    <property type="entry name" value="Phage_Integrase"/>
</dbReference>
<dbReference type="InterPro" id="IPR053876">
    <property type="entry name" value="Phage_int_M"/>
</dbReference>
<feature type="domain" description="Tyr recombinase" evidence="4">
    <location>
        <begin position="197"/>
        <end position="395"/>
    </location>
</feature>